<sequence>MHPGLRSPLPSILLLLALSLTPPSSSESYSRYADCAPYTYSCGGTKINISYPFRVDGRHDYCGYPGYYVACSKNNSSMTIDINGKGYLVKNMDYLNHLVTVVDPPFVKQSCPQPYQNTTLDFSMYSYSDRDRNVTVFVDCTALSSPIPPDMHDMGCPPGGRHGYYQLTGENHIEMFENCSSMVVVPMHKAAADEIEYGKLSFSDGVKGGFSLHWEAGKGWCRDCVGSGGRCGFDSVSPNNTSCFHPHNSTLGTCPSNKDKENVGHPKKAKIKGVIIGVFAATGVFLLLCICYIFYKHKKKRQFPPSSKSLTQSASLKPSLMDPEMGSALLQTQVFSYAELEEATDKFDASNKLGDGGFCTVYKGKLQDGRTVAVKRLYENNYRRVEQFMNEIQILSRLRHQRLVILYGCASRQSRDLLLVYEFVSNGTLAHHLHGSRASQYILTWPMRLRIAIETADALAYLHAVNPPVIHRDVKTTNILLDSSFQVKVADFGLSRLVPRDATHISTAPQGTLGYLDPEYHQCFQLTDKSDVYSFGVVLFELISSKPAIDMTRNRSEINLANMAITRIQRGELEQLVDAALGYQSDEVTRKMITMVAEVAFRCLQSDADMRPPIKEVLEVLQAIESEGYRPEKKEHGDAEIQDDAELLKNTEPFSPDSVMNRLLLFLDEKISSSRFVQLFEHETMMNMYEEPDKGEIRIQNLKIIL</sequence>
<keyword evidence="2" id="KW-0723">Serine/threonine-protein kinase</keyword>
<dbReference type="Gene3D" id="3.30.200.20">
    <property type="entry name" value="Phosphorylase Kinase, domain 1"/>
    <property type="match status" value="1"/>
</dbReference>
<keyword evidence="10 12" id="KW-0472">Membrane</keyword>
<keyword evidence="5 13" id="KW-0732">Signal</keyword>
<dbReference type="CDD" id="cd14066">
    <property type="entry name" value="STKc_IRAK"/>
    <property type="match status" value="1"/>
</dbReference>
<keyword evidence="8" id="KW-0067">ATP-binding</keyword>
<protein>
    <recommendedName>
        <fullName evidence="14">Protein kinase domain-containing protein</fullName>
    </recommendedName>
</protein>
<evidence type="ECO:0000256" key="12">
    <source>
        <dbReference type="SAM" id="Phobius"/>
    </source>
</evidence>
<evidence type="ECO:0000256" key="6">
    <source>
        <dbReference type="ARBA" id="ARBA00022741"/>
    </source>
</evidence>
<dbReference type="PROSITE" id="PS50011">
    <property type="entry name" value="PROTEIN_KINASE_DOM"/>
    <property type="match status" value="1"/>
</dbReference>
<feature type="chain" id="PRO_5043384223" description="Protein kinase domain-containing protein" evidence="13">
    <location>
        <begin position="27"/>
        <end position="706"/>
    </location>
</feature>
<evidence type="ECO:0000256" key="3">
    <source>
        <dbReference type="ARBA" id="ARBA00022679"/>
    </source>
</evidence>
<evidence type="ECO:0000256" key="5">
    <source>
        <dbReference type="ARBA" id="ARBA00022729"/>
    </source>
</evidence>
<evidence type="ECO:0000256" key="13">
    <source>
        <dbReference type="SAM" id="SignalP"/>
    </source>
</evidence>
<dbReference type="InterPro" id="IPR032872">
    <property type="entry name" value="WAK_assoc_C"/>
</dbReference>
<reference evidence="15 16" key="1">
    <citation type="submission" date="2022-12" db="EMBL/GenBank/DDBJ databases">
        <title>Chromosome-scale assembly of the Ensete ventricosum genome.</title>
        <authorList>
            <person name="Dussert Y."/>
            <person name="Stocks J."/>
            <person name="Wendawek A."/>
            <person name="Woldeyes F."/>
            <person name="Nichols R.A."/>
            <person name="Borrell J.S."/>
        </authorList>
    </citation>
    <scope>NUCLEOTIDE SEQUENCE [LARGE SCALE GENOMIC DNA]</scope>
    <source>
        <strain evidence="16">cv. Maze</strain>
        <tissue evidence="15">Seeds</tissue>
    </source>
</reference>
<keyword evidence="11" id="KW-0325">Glycoprotein</keyword>
<dbReference type="SUPFAM" id="SSF56112">
    <property type="entry name" value="Protein kinase-like (PK-like)"/>
    <property type="match status" value="1"/>
</dbReference>
<dbReference type="FunFam" id="1.10.510.10:FF:000161">
    <property type="entry name" value="Wall-associated receptor kinase-like 20"/>
    <property type="match status" value="1"/>
</dbReference>
<evidence type="ECO:0000256" key="7">
    <source>
        <dbReference type="ARBA" id="ARBA00022777"/>
    </source>
</evidence>
<dbReference type="GO" id="GO:0030247">
    <property type="term" value="F:polysaccharide binding"/>
    <property type="evidence" value="ECO:0007669"/>
    <property type="project" value="InterPro"/>
</dbReference>
<keyword evidence="4 12" id="KW-0812">Transmembrane</keyword>
<dbReference type="Pfam" id="PF07714">
    <property type="entry name" value="PK_Tyr_Ser-Thr"/>
    <property type="match status" value="1"/>
</dbReference>
<dbReference type="AlphaFoldDB" id="A0AAV8RBW5"/>
<evidence type="ECO:0000256" key="4">
    <source>
        <dbReference type="ARBA" id="ARBA00022692"/>
    </source>
</evidence>
<keyword evidence="3" id="KW-0808">Transferase</keyword>
<dbReference type="Pfam" id="PF14380">
    <property type="entry name" value="WAK_assoc"/>
    <property type="match status" value="1"/>
</dbReference>
<dbReference type="InterPro" id="IPR008271">
    <property type="entry name" value="Ser/Thr_kinase_AS"/>
</dbReference>
<feature type="domain" description="Protein kinase" evidence="14">
    <location>
        <begin position="347"/>
        <end position="624"/>
    </location>
</feature>
<keyword evidence="16" id="KW-1185">Reference proteome</keyword>
<dbReference type="EMBL" id="JAQQAF010000004">
    <property type="protein sequence ID" value="KAJ8492721.1"/>
    <property type="molecule type" value="Genomic_DNA"/>
</dbReference>
<evidence type="ECO:0000256" key="11">
    <source>
        <dbReference type="ARBA" id="ARBA00023180"/>
    </source>
</evidence>
<gene>
    <name evidence="15" type="ORF">OPV22_014442</name>
</gene>
<dbReference type="InterPro" id="IPR001245">
    <property type="entry name" value="Ser-Thr/Tyr_kinase_cat_dom"/>
</dbReference>
<feature type="transmembrane region" description="Helical" evidence="12">
    <location>
        <begin position="274"/>
        <end position="295"/>
    </location>
</feature>
<evidence type="ECO:0000256" key="9">
    <source>
        <dbReference type="ARBA" id="ARBA00022989"/>
    </source>
</evidence>
<comment type="subcellular location">
    <subcellularLocation>
        <location evidence="1">Membrane</location>
        <topology evidence="1">Single-pass membrane protein</topology>
    </subcellularLocation>
</comment>
<name>A0AAV8RBW5_ENSVE</name>
<evidence type="ECO:0000256" key="2">
    <source>
        <dbReference type="ARBA" id="ARBA00022527"/>
    </source>
</evidence>
<keyword evidence="6" id="KW-0547">Nucleotide-binding</keyword>
<dbReference type="Pfam" id="PF13947">
    <property type="entry name" value="GUB_WAK_bind"/>
    <property type="match status" value="1"/>
</dbReference>
<dbReference type="InterPro" id="IPR025287">
    <property type="entry name" value="WAK_GUB"/>
</dbReference>
<dbReference type="GO" id="GO:0005886">
    <property type="term" value="C:plasma membrane"/>
    <property type="evidence" value="ECO:0007669"/>
    <property type="project" value="UniProtKB-ARBA"/>
</dbReference>
<feature type="signal peptide" evidence="13">
    <location>
        <begin position="1"/>
        <end position="26"/>
    </location>
</feature>
<evidence type="ECO:0000256" key="1">
    <source>
        <dbReference type="ARBA" id="ARBA00004167"/>
    </source>
</evidence>
<dbReference type="PANTHER" id="PTHR46008:SF2">
    <property type="entry name" value="LEAF RUST 10 DISEASE-RESISTANCE LOCUS RECEPTOR-LIKE PROTEIN KINASE-LIKE 1.4"/>
    <property type="match status" value="1"/>
</dbReference>
<evidence type="ECO:0000313" key="16">
    <source>
        <dbReference type="Proteomes" id="UP001222027"/>
    </source>
</evidence>
<dbReference type="Gene3D" id="1.10.510.10">
    <property type="entry name" value="Transferase(Phosphotransferase) domain 1"/>
    <property type="match status" value="1"/>
</dbReference>
<comment type="caution">
    <text evidence="15">The sequence shown here is derived from an EMBL/GenBank/DDBJ whole genome shotgun (WGS) entry which is preliminary data.</text>
</comment>
<dbReference type="SMART" id="SM00220">
    <property type="entry name" value="S_TKc"/>
    <property type="match status" value="1"/>
</dbReference>
<evidence type="ECO:0000259" key="14">
    <source>
        <dbReference type="PROSITE" id="PS50011"/>
    </source>
</evidence>
<proteinExistence type="predicted"/>
<dbReference type="GO" id="GO:0004674">
    <property type="term" value="F:protein serine/threonine kinase activity"/>
    <property type="evidence" value="ECO:0007669"/>
    <property type="project" value="UniProtKB-KW"/>
</dbReference>
<evidence type="ECO:0000256" key="10">
    <source>
        <dbReference type="ARBA" id="ARBA00023136"/>
    </source>
</evidence>
<dbReference type="InterPro" id="IPR011009">
    <property type="entry name" value="Kinase-like_dom_sf"/>
</dbReference>
<dbReference type="GO" id="GO:0005524">
    <property type="term" value="F:ATP binding"/>
    <property type="evidence" value="ECO:0007669"/>
    <property type="project" value="UniProtKB-KW"/>
</dbReference>
<keyword evidence="7" id="KW-0418">Kinase</keyword>
<dbReference type="PANTHER" id="PTHR46008">
    <property type="entry name" value="LEAF RUST 10 DISEASE-RESISTANCE LOCUS RECEPTOR-LIKE PROTEIN KINASE-LIKE 1.4"/>
    <property type="match status" value="1"/>
</dbReference>
<dbReference type="PROSITE" id="PS00108">
    <property type="entry name" value="PROTEIN_KINASE_ST"/>
    <property type="match status" value="1"/>
</dbReference>
<dbReference type="InterPro" id="IPR000719">
    <property type="entry name" value="Prot_kinase_dom"/>
</dbReference>
<organism evidence="15 16">
    <name type="scientific">Ensete ventricosum</name>
    <name type="common">Abyssinian banana</name>
    <name type="synonym">Musa ensete</name>
    <dbReference type="NCBI Taxonomy" id="4639"/>
    <lineage>
        <taxon>Eukaryota</taxon>
        <taxon>Viridiplantae</taxon>
        <taxon>Streptophyta</taxon>
        <taxon>Embryophyta</taxon>
        <taxon>Tracheophyta</taxon>
        <taxon>Spermatophyta</taxon>
        <taxon>Magnoliopsida</taxon>
        <taxon>Liliopsida</taxon>
        <taxon>Zingiberales</taxon>
        <taxon>Musaceae</taxon>
        <taxon>Ensete</taxon>
    </lineage>
</organism>
<evidence type="ECO:0000313" key="15">
    <source>
        <dbReference type="EMBL" id="KAJ8492721.1"/>
    </source>
</evidence>
<dbReference type="Proteomes" id="UP001222027">
    <property type="component" value="Unassembled WGS sequence"/>
</dbReference>
<accession>A0AAV8RBW5</accession>
<keyword evidence="9 12" id="KW-1133">Transmembrane helix</keyword>
<evidence type="ECO:0000256" key="8">
    <source>
        <dbReference type="ARBA" id="ARBA00022840"/>
    </source>
</evidence>